<protein>
    <submittedName>
        <fullName evidence="3">MoCF_biosynth domain-containing protein</fullName>
    </submittedName>
</protein>
<accession>A0A183FBT1</accession>
<dbReference type="EMBL" id="UZAH01011223">
    <property type="protein sequence ID" value="VDO38198.1"/>
    <property type="molecule type" value="Genomic_DNA"/>
</dbReference>
<gene>
    <name evidence="1" type="ORF">HPBE_LOCUS3624</name>
</gene>
<sequence length="149" mass="16637">MGTPTLEKTNLVVKNASGTPMTIRGKLRCEFEIKGAVSEGYAYVTPYNSLMGLEWIEKNEEMSHHMRMMVTEVKLEDSANLGEELKKTYPEVFEEGLGHCTKEKAELQLVDGARPVFRSCRPVAHAAVEAVDKELDRLVEMGVITPVSH</sequence>
<dbReference type="AlphaFoldDB" id="A0A183FBT1"/>
<name>A0A183FBT1_HELPZ</name>
<keyword evidence="2" id="KW-1185">Reference proteome</keyword>
<organism evidence="2 3">
    <name type="scientific">Heligmosomoides polygyrus</name>
    <name type="common">Parasitic roundworm</name>
    <dbReference type="NCBI Taxonomy" id="6339"/>
    <lineage>
        <taxon>Eukaryota</taxon>
        <taxon>Metazoa</taxon>
        <taxon>Ecdysozoa</taxon>
        <taxon>Nematoda</taxon>
        <taxon>Chromadorea</taxon>
        <taxon>Rhabditida</taxon>
        <taxon>Rhabditina</taxon>
        <taxon>Rhabditomorpha</taxon>
        <taxon>Strongyloidea</taxon>
        <taxon>Heligmosomidae</taxon>
        <taxon>Heligmosomoides</taxon>
    </lineage>
</organism>
<dbReference type="InterPro" id="IPR050951">
    <property type="entry name" value="Retrovirus_Pol_polyprotein"/>
</dbReference>
<dbReference type="SUPFAM" id="SSF56672">
    <property type="entry name" value="DNA/RNA polymerases"/>
    <property type="match status" value="1"/>
</dbReference>
<evidence type="ECO:0000313" key="1">
    <source>
        <dbReference type="EMBL" id="VDO38198.1"/>
    </source>
</evidence>
<evidence type="ECO:0000313" key="3">
    <source>
        <dbReference type="WBParaSite" id="HPBE_0000362301-mRNA-1"/>
    </source>
</evidence>
<dbReference type="OrthoDB" id="5855506at2759"/>
<dbReference type="Gene3D" id="3.10.10.10">
    <property type="entry name" value="HIV Type 1 Reverse Transcriptase, subunit A, domain 1"/>
    <property type="match status" value="1"/>
</dbReference>
<dbReference type="WBParaSite" id="HPBE_0000362301-mRNA-1">
    <property type="protein sequence ID" value="HPBE_0000362301-mRNA-1"/>
    <property type="gene ID" value="HPBE_0000362301"/>
</dbReference>
<dbReference type="PANTHER" id="PTHR37984:SF5">
    <property type="entry name" value="PROTEIN NYNRIN-LIKE"/>
    <property type="match status" value="1"/>
</dbReference>
<reference evidence="3" key="2">
    <citation type="submission" date="2019-09" db="UniProtKB">
        <authorList>
            <consortium name="WormBaseParasite"/>
        </authorList>
    </citation>
    <scope>IDENTIFICATION</scope>
</reference>
<dbReference type="InterPro" id="IPR043502">
    <property type="entry name" value="DNA/RNA_pol_sf"/>
</dbReference>
<accession>A0A3P7Y9K4</accession>
<reference evidence="1 2" key="1">
    <citation type="submission" date="2018-11" db="EMBL/GenBank/DDBJ databases">
        <authorList>
            <consortium name="Pathogen Informatics"/>
        </authorList>
    </citation>
    <scope>NUCLEOTIDE SEQUENCE [LARGE SCALE GENOMIC DNA]</scope>
</reference>
<dbReference type="Proteomes" id="UP000050761">
    <property type="component" value="Unassembled WGS sequence"/>
</dbReference>
<proteinExistence type="predicted"/>
<dbReference type="PANTHER" id="PTHR37984">
    <property type="entry name" value="PROTEIN CBG26694"/>
    <property type="match status" value="1"/>
</dbReference>
<evidence type="ECO:0000313" key="2">
    <source>
        <dbReference type="Proteomes" id="UP000050761"/>
    </source>
</evidence>